<dbReference type="PANTHER" id="PTHR11566:SF21">
    <property type="entry name" value="DYNAMIN RELATED PROTEIN 1, ISOFORM A"/>
    <property type="match status" value="1"/>
</dbReference>
<dbReference type="InterPro" id="IPR020850">
    <property type="entry name" value="GED_dom"/>
</dbReference>
<evidence type="ECO:0000256" key="3">
    <source>
        <dbReference type="SAM" id="MobiDB-lite"/>
    </source>
</evidence>
<keyword evidence="7" id="KW-1185">Reference proteome</keyword>
<dbReference type="InterPro" id="IPR022812">
    <property type="entry name" value="Dynamin"/>
</dbReference>
<accession>A0A8H3ZW74</accession>
<dbReference type="PRINTS" id="PR00195">
    <property type="entry name" value="DYNAMIN"/>
</dbReference>
<dbReference type="GO" id="GO:0003924">
    <property type="term" value="F:GTPase activity"/>
    <property type="evidence" value="ECO:0007669"/>
    <property type="project" value="InterPro"/>
</dbReference>
<evidence type="ECO:0000259" key="4">
    <source>
        <dbReference type="PROSITE" id="PS51388"/>
    </source>
</evidence>
<dbReference type="InterPro" id="IPR027417">
    <property type="entry name" value="P-loop_NTPase"/>
</dbReference>
<dbReference type="GO" id="GO:0005739">
    <property type="term" value="C:mitochondrion"/>
    <property type="evidence" value="ECO:0007669"/>
    <property type="project" value="TreeGrafter"/>
</dbReference>
<sequence length="712" mass="79851">MTMAVASPIRPTPPSMGLRSQRSTQRLNQIEKIRANGIGDLVDLPQLVVCGDQSAGKSSVLEGITGIPFPRQEGLCTRFPTEITLRHSTGAFHCTATIRPHAGRPAGTSQILRGYQREMKEDLSDLPTAIEEVSKLMGIRGFTSSNDDSAFASDALRIEITGPIGLQLSVVDLPGLISVANEEQSEADVEAVHSMVRRYLQSTRTIILAVVQAGNDVANQGIIKIAREYDLDGQRTVGIITKPDLINAGTEAKLANIAKNKDSIKLKLGFFLLKNPSPVEMKAGGDAATRSKREMEFFSSGAWKTQNLDMSRVGVDNLKSYLQDLLDAHLERELPKVRDEIRRVLGSTEDDLKSMGPERRSLNDIRSFMTNLSMRYYQLAEAALAGNYHSTDQQFFSKDSGTRLRAIVHQENGNFSAEIRDHGHKRQIADEARPKRSGTSTPDGLQILVTKEDMIDWIQTTYLQTRGRELPGNYNHVLLAEMFHEQSSPWRDIAERHVSTVFDRVSKWVHQAITRLFHEEHLRRDIDAICQRKLEDSREKAFEELNKIMADEERHPITYNHYYTDNIQQARSDSQKSAFQSALTSTLNNGWANNMNTISQPSQMEKFMECLQPKICVDMDKQACEEALAGLNAYYKVAMKTFVDNICRQVVERHILSPLPEIFWPATVSQLSDDELVRIGTEPEKEIARRQELNASAQGLRSSLVDLQSISG</sequence>
<dbReference type="GO" id="GO:0016020">
    <property type="term" value="C:membrane"/>
    <property type="evidence" value="ECO:0007669"/>
    <property type="project" value="TreeGrafter"/>
</dbReference>
<dbReference type="Pfam" id="PF01031">
    <property type="entry name" value="Dynamin_M"/>
    <property type="match status" value="1"/>
</dbReference>
<dbReference type="PANTHER" id="PTHR11566">
    <property type="entry name" value="DYNAMIN"/>
    <property type="match status" value="1"/>
</dbReference>
<dbReference type="GO" id="GO:0000266">
    <property type="term" value="P:mitochondrial fission"/>
    <property type="evidence" value="ECO:0007669"/>
    <property type="project" value="TreeGrafter"/>
</dbReference>
<reference evidence="6 7" key="1">
    <citation type="submission" date="2019-12" db="EMBL/GenBank/DDBJ databases">
        <title>A genome sequence resource for the geographically widespread anthracnose pathogen Colletotrichum asianum.</title>
        <authorList>
            <person name="Meng Y."/>
        </authorList>
    </citation>
    <scope>NUCLEOTIDE SEQUENCE [LARGE SCALE GENOMIC DNA]</scope>
    <source>
        <strain evidence="6 7">ICMP 18580</strain>
    </source>
</reference>
<dbReference type="AlphaFoldDB" id="A0A8H3ZW74"/>
<evidence type="ECO:0000313" key="6">
    <source>
        <dbReference type="EMBL" id="KAF0326350.1"/>
    </source>
</evidence>
<dbReference type="Proteomes" id="UP000434172">
    <property type="component" value="Unassembled WGS sequence"/>
</dbReference>
<dbReference type="PROSITE" id="PS51388">
    <property type="entry name" value="GED"/>
    <property type="match status" value="1"/>
</dbReference>
<dbReference type="InterPro" id="IPR030381">
    <property type="entry name" value="G_DYNAMIN_dom"/>
</dbReference>
<feature type="domain" description="Dynamin-type G" evidence="5">
    <location>
        <begin position="41"/>
        <end position="335"/>
    </location>
</feature>
<gene>
    <name evidence="6" type="ORF">GQ607_006553</name>
</gene>
<keyword evidence="2" id="KW-0342">GTP-binding</keyword>
<evidence type="ECO:0000313" key="7">
    <source>
        <dbReference type="Proteomes" id="UP000434172"/>
    </source>
</evidence>
<evidence type="ECO:0000256" key="2">
    <source>
        <dbReference type="ARBA" id="ARBA00023134"/>
    </source>
</evidence>
<protein>
    <submittedName>
        <fullName evidence="6">Dynamin</fullName>
    </submittedName>
</protein>
<dbReference type="GO" id="GO:0016559">
    <property type="term" value="P:peroxisome fission"/>
    <property type="evidence" value="ECO:0007669"/>
    <property type="project" value="TreeGrafter"/>
</dbReference>
<dbReference type="GO" id="GO:0048312">
    <property type="term" value="P:intracellular distribution of mitochondria"/>
    <property type="evidence" value="ECO:0007669"/>
    <property type="project" value="TreeGrafter"/>
</dbReference>
<dbReference type="GO" id="GO:0008017">
    <property type="term" value="F:microtubule binding"/>
    <property type="evidence" value="ECO:0007669"/>
    <property type="project" value="TreeGrafter"/>
</dbReference>
<dbReference type="SUPFAM" id="SSF52540">
    <property type="entry name" value="P-loop containing nucleoside triphosphate hydrolases"/>
    <property type="match status" value="1"/>
</dbReference>
<dbReference type="SMART" id="SM00053">
    <property type="entry name" value="DYNc"/>
    <property type="match status" value="1"/>
</dbReference>
<proteinExistence type="predicted"/>
<dbReference type="InterPro" id="IPR000375">
    <property type="entry name" value="Dynamin_stalk"/>
</dbReference>
<feature type="region of interest" description="Disordered" evidence="3">
    <location>
        <begin position="422"/>
        <end position="443"/>
    </location>
</feature>
<dbReference type="GO" id="GO:0005525">
    <property type="term" value="F:GTP binding"/>
    <property type="evidence" value="ECO:0007669"/>
    <property type="project" value="InterPro"/>
</dbReference>
<dbReference type="CDD" id="cd08771">
    <property type="entry name" value="DLP_1"/>
    <property type="match status" value="1"/>
</dbReference>
<dbReference type="InterPro" id="IPR001401">
    <property type="entry name" value="Dynamin_GTPase"/>
</dbReference>
<evidence type="ECO:0000256" key="1">
    <source>
        <dbReference type="ARBA" id="ARBA00022741"/>
    </source>
</evidence>
<dbReference type="Gene3D" id="3.40.50.300">
    <property type="entry name" value="P-loop containing nucleotide triphosphate hydrolases"/>
    <property type="match status" value="1"/>
</dbReference>
<feature type="region of interest" description="Disordered" evidence="3">
    <location>
        <begin position="1"/>
        <end position="21"/>
    </location>
</feature>
<evidence type="ECO:0000259" key="5">
    <source>
        <dbReference type="PROSITE" id="PS51718"/>
    </source>
</evidence>
<dbReference type="FunFam" id="3.40.50.300:FF:001425">
    <property type="entry name" value="Dynamin GTPase, putative"/>
    <property type="match status" value="1"/>
</dbReference>
<comment type="caution">
    <text evidence="6">The sequence shown here is derived from an EMBL/GenBank/DDBJ whole genome shotgun (WGS) entry which is preliminary data.</text>
</comment>
<dbReference type="Pfam" id="PF00350">
    <property type="entry name" value="Dynamin_N"/>
    <property type="match status" value="1"/>
</dbReference>
<dbReference type="OrthoDB" id="415706at2759"/>
<dbReference type="GO" id="GO:0006897">
    <property type="term" value="P:endocytosis"/>
    <property type="evidence" value="ECO:0007669"/>
    <property type="project" value="TreeGrafter"/>
</dbReference>
<keyword evidence="1" id="KW-0547">Nucleotide-binding</keyword>
<organism evidence="6 7">
    <name type="scientific">Colletotrichum asianum</name>
    <dbReference type="NCBI Taxonomy" id="702518"/>
    <lineage>
        <taxon>Eukaryota</taxon>
        <taxon>Fungi</taxon>
        <taxon>Dikarya</taxon>
        <taxon>Ascomycota</taxon>
        <taxon>Pezizomycotina</taxon>
        <taxon>Sordariomycetes</taxon>
        <taxon>Hypocreomycetidae</taxon>
        <taxon>Glomerellales</taxon>
        <taxon>Glomerellaceae</taxon>
        <taxon>Colletotrichum</taxon>
        <taxon>Colletotrichum gloeosporioides species complex</taxon>
    </lineage>
</organism>
<dbReference type="PROSITE" id="PS51718">
    <property type="entry name" value="G_DYNAMIN_2"/>
    <property type="match status" value="1"/>
</dbReference>
<dbReference type="GO" id="GO:0005874">
    <property type="term" value="C:microtubule"/>
    <property type="evidence" value="ECO:0007669"/>
    <property type="project" value="TreeGrafter"/>
</dbReference>
<dbReference type="EMBL" id="WOWK01000031">
    <property type="protein sequence ID" value="KAF0326350.1"/>
    <property type="molecule type" value="Genomic_DNA"/>
</dbReference>
<name>A0A8H3ZW74_9PEZI</name>
<dbReference type="Gene3D" id="1.20.120.1240">
    <property type="entry name" value="Dynamin, middle domain"/>
    <property type="match status" value="1"/>
</dbReference>
<dbReference type="InterPro" id="IPR045063">
    <property type="entry name" value="Dynamin_N"/>
</dbReference>
<feature type="domain" description="GED" evidence="4">
    <location>
        <begin position="624"/>
        <end position="712"/>
    </location>
</feature>